<dbReference type="PANTHER" id="PTHR30621:SF0">
    <property type="entry name" value="BIFUNCTIONAL GLUTAMINE SYNTHETASE ADENYLYLTRANSFERASE_ADENYLYL-REMOVING ENZYME"/>
    <property type="match status" value="1"/>
</dbReference>
<evidence type="ECO:0000256" key="5">
    <source>
        <dbReference type="ARBA" id="ARBA00022842"/>
    </source>
</evidence>
<dbReference type="GO" id="GO:0000820">
    <property type="term" value="P:regulation of glutamine family amino acid metabolic process"/>
    <property type="evidence" value="ECO:0007669"/>
    <property type="project" value="TreeGrafter"/>
</dbReference>
<dbReference type="InterPro" id="IPR005190">
    <property type="entry name" value="GlnE_rpt_dom"/>
</dbReference>
<evidence type="ECO:0000256" key="2">
    <source>
        <dbReference type="ARBA" id="ARBA00022695"/>
    </source>
</evidence>
<dbReference type="Pfam" id="PF08335">
    <property type="entry name" value="GlnD_UR_UTase"/>
    <property type="match status" value="1"/>
</dbReference>
<keyword evidence="2 9" id="KW-0548">Nucleotidyltransferase</keyword>
<gene>
    <name evidence="9" type="ORF">SAMN05421666_1905</name>
</gene>
<dbReference type="Proteomes" id="UP000186019">
    <property type="component" value="Unassembled WGS sequence"/>
</dbReference>
<dbReference type="NCBIfam" id="NF010706">
    <property type="entry name" value="PRK14108.1"/>
    <property type="match status" value="1"/>
</dbReference>
<dbReference type="AlphaFoldDB" id="A0A1N7GCR3"/>
<dbReference type="SUPFAM" id="SSF81301">
    <property type="entry name" value="Nucleotidyltransferase"/>
    <property type="match status" value="2"/>
</dbReference>
<organism evidence="9 10">
    <name type="scientific">Roseovarius nanhaiticus</name>
    <dbReference type="NCBI Taxonomy" id="573024"/>
    <lineage>
        <taxon>Bacteria</taxon>
        <taxon>Pseudomonadati</taxon>
        <taxon>Pseudomonadota</taxon>
        <taxon>Alphaproteobacteria</taxon>
        <taxon>Rhodobacterales</taxon>
        <taxon>Roseobacteraceae</taxon>
        <taxon>Roseovarius</taxon>
    </lineage>
</organism>
<dbReference type="Gene3D" id="3.30.460.10">
    <property type="entry name" value="Beta Polymerase, domain 2"/>
    <property type="match status" value="2"/>
</dbReference>
<name>A0A1N7GCR3_9RHOB</name>
<keyword evidence="5" id="KW-0460">Magnesium</keyword>
<dbReference type="PANTHER" id="PTHR30621">
    <property type="entry name" value="GLUTAMINE SYNTHETASE ADENYLYLTRANSFERASE"/>
    <property type="match status" value="1"/>
</dbReference>
<dbReference type="InterPro" id="IPR023057">
    <property type="entry name" value="GlnE"/>
</dbReference>
<reference evidence="10" key="1">
    <citation type="submission" date="2017-01" db="EMBL/GenBank/DDBJ databases">
        <authorList>
            <person name="Varghese N."/>
            <person name="Submissions S."/>
        </authorList>
    </citation>
    <scope>NUCLEOTIDE SEQUENCE [LARGE SCALE GENOMIC DNA]</scope>
    <source>
        <strain evidence="10">DSM 29590</strain>
    </source>
</reference>
<dbReference type="GO" id="GO:0008882">
    <property type="term" value="F:[glutamate-ammonia-ligase] adenylyltransferase activity"/>
    <property type="evidence" value="ECO:0007669"/>
    <property type="project" value="InterPro"/>
</dbReference>
<protein>
    <submittedName>
        <fullName evidence="9">Glutamate-ammonia-ligase adenylyltransferase</fullName>
    </submittedName>
</protein>
<keyword evidence="6" id="KW-0511">Multifunctional enzyme</keyword>
<keyword evidence="1 9" id="KW-0808">Transferase</keyword>
<dbReference type="GO" id="GO:0016874">
    <property type="term" value="F:ligase activity"/>
    <property type="evidence" value="ECO:0007669"/>
    <property type="project" value="UniProtKB-KW"/>
</dbReference>
<dbReference type="STRING" id="573024.SAMN05216208_0231"/>
<accession>A0A1N7GCR3</accession>
<evidence type="ECO:0000256" key="4">
    <source>
        <dbReference type="ARBA" id="ARBA00022840"/>
    </source>
</evidence>
<dbReference type="GO" id="GO:0005524">
    <property type="term" value="F:ATP binding"/>
    <property type="evidence" value="ECO:0007669"/>
    <property type="project" value="UniProtKB-KW"/>
</dbReference>
<evidence type="ECO:0000259" key="8">
    <source>
        <dbReference type="Pfam" id="PF08335"/>
    </source>
</evidence>
<evidence type="ECO:0000256" key="3">
    <source>
        <dbReference type="ARBA" id="ARBA00022741"/>
    </source>
</evidence>
<keyword evidence="10" id="KW-1185">Reference proteome</keyword>
<proteinExistence type="predicted"/>
<keyword evidence="3" id="KW-0547">Nucleotide-binding</keyword>
<feature type="domain" description="Glutamate-ammonia ligase adenylyltransferase repeated" evidence="7">
    <location>
        <begin position="49"/>
        <end position="280"/>
    </location>
</feature>
<dbReference type="SUPFAM" id="SSF81593">
    <property type="entry name" value="Nucleotidyltransferase substrate binding subunit/domain"/>
    <property type="match status" value="2"/>
</dbReference>
<dbReference type="GO" id="GO:0005829">
    <property type="term" value="C:cytosol"/>
    <property type="evidence" value="ECO:0007669"/>
    <property type="project" value="TreeGrafter"/>
</dbReference>
<dbReference type="InterPro" id="IPR043519">
    <property type="entry name" value="NT_sf"/>
</dbReference>
<evidence type="ECO:0000256" key="6">
    <source>
        <dbReference type="ARBA" id="ARBA00023268"/>
    </source>
</evidence>
<keyword evidence="9" id="KW-0436">Ligase</keyword>
<evidence type="ECO:0000259" key="7">
    <source>
        <dbReference type="Pfam" id="PF03710"/>
    </source>
</evidence>
<dbReference type="CDD" id="cd05401">
    <property type="entry name" value="NT_GlnE_GlnD_like"/>
    <property type="match status" value="2"/>
</dbReference>
<evidence type="ECO:0000313" key="10">
    <source>
        <dbReference type="Proteomes" id="UP000186019"/>
    </source>
</evidence>
<dbReference type="Pfam" id="PF03710">
    <property type="entry name" value="GlnE"/>
    <property type="match status" value="2"/>
</dbReference>
<evidence type="ECO:0000313" key="9">
    <source>
        <dbReference type="EMBL" id="SIS10306.1"/>
    </source>
</evidence>
<dbReference type="InterPro" id="IPR013546">
    <property type="entry name" value="PII_UdlTrfase/GS_AdlTrfase"/>
</dbReference>
<dbReference type="Gene3D" id="1.20.120.330">
    <property type="entry name" value="Nucleotidyltransferases domain 2"/>
    <property type="match status" value="2"/>
</dbReference>
<evidence type="ECO:0000256" key="1">
    <source>
        <dbReference type="ARBA" id="ARBA00022679"/>
    </source>
</evidence>
<dbReference type="EMBL" id="FTNV01000001">
    <property type="protein sequence ID" value="SIS10306.1"/>
    <property type="molecule type" value="Genomic_DNA"/>
</dbReference>
<keyword evidence="4" id="KW-0067">ATP-binding</keyword>
<sequence>MRITERMNFSDRITRVPHPFAQDHADEALARYPDVTGDVAGLIAGAAGCSPYLRQLMQSEADWLPSALEAPEEEMANLMNGLRAHEGDPGAALRRAKRRAALLIGLADLGGVWPLAQVTQALSDLADLACDIALRHAIAQELRRGKLPGMTEADLDTCGGMTVLAMGKMGAGELNYSSDIDLICLYDETRFDGDDQHEARAAFVRATRRMAQMLSENTAEGYVFRTDLRLRPDPGVTPVCMSMAAAEAYYESLGRTWERAAYIKARPSAGDLEAGAQFLKTLTPFVWRRHLDFAAIEDAHNMRLRIRAHKGLGADLGGPLDLMGHNMKLGRGGIREIEFFTQTRQLIAGGRDPSLRMRGTLEGLKGLAEKEWVPAKVAEDLADHYRFHREVEHRLQMLRDQQTHDLPTTDEEFGRLAAFMGRDAEGLKDELLSRLCDVDGVIERFFKPEGGAGEDAAREAEQGTWLDPKVIARWPGYPALRSDRAVQIFRRLRPDILTRLSRTSHPEEALLAFDGFLAGLPAGVQVFSLFESNPQLIELLVDIVGTAPALAAYLSRNAAVFDAVIAGDFFAPWPGLAALRADIAARLAREADYEARLIALRSWRREWHFRIGVHHLRGLVDAATSARHYADLAEAVLGALWPEVVAQFAAKHGPPPGRGAAVMGMGSLGTRALNAASDLDLIVIYDADGAEGSDGRRPLAVQPYYARLTQAMISGLTAQMTGGRLYEVDMRLRPSGNQGPVAVSLAAFRSYQQNEAWGWEHLALTRARAVAGEADLGAEIQAFRADLIAEVAARPNAESRLAQEVIDMRARIAAAKPPEGPLDPKLGPGRLQDVQLIAQAAVLVSGRAVTGARAGVSAGIAAGRALGWWDEAGASALSRAAAICRDVQMTARLLGDGPLDPETLGAGARAFVLREAGCTDIADLVATLSSRAEAAAQVIDAALGRAGTGEAKP</sequence>
<feature type="domain" description="Glutamate-ammonia ligase adenylyltransferase repeated" evidence="7">
    <location>
        <begin position="538"/>
        <end position="780"/>
    </location>
</feature>
<feature type="domain" description="PII-uridylyltransferase/Glutamine-synthetase adenylyltransferase" evidence="8">
    <location>
        <begin position="301"/>
        <end position="431"/>
    </location>
</feature>